<dbReference type="Gene3D" id="3.40.50.300">
    <property type="entry name" value="P-loop containing nucleotide triphosphate hydrolases"/>
    <property type="match status" value="1"/>
</dbReference>
<dbReference type="CDD" id="cd04859">
    <property type="entry name" value="Prim_Pol"/>
    <property type="match status" value="1"/>
</dbReference>
<dbReference type="InterPro" id="IPR015330">
    <property type="entry name" value="DNA_primase/pol_bifunc_N"/>
</dbReference>
<evidence type="ECO:0000313" key="2">
    <source>
        <dbReference type="EMBL" id="SED42674.1"/>
    </source>
</evidence>
<dbReference type="InterPro" id="IPR045455">
    <property type="entry name" value="NrS-1_pol-like_helicase"/>
</dbReference>
<proteinExistence type="predicted"/>
<evidence type="ECO:0000313" key="3">
    <source>
        <dbReference type="Proteomes" id="UP000183208"/>
    </source>
</evidence>
<dbReference type="EMBL" id="FNTI01000001">
    <property type="protein sequence ID" value="SED42674.1"/>
    <property type="molecule type" value="Genomic_DNA"/>
</dbReference>
<feature type="domain" description="DNA primase/polymerase bifunctional N-terminal" evidence="1">
    <location>
        <begin position="21"/>
        <end position="184"/>
    </location>
</feature>
<sequence length="817" mass="91131">MTNKAQSAEKFKPRQRTADIGLGYLDEHFYRRFIFPIKPGKKFPPTIKNNLEDASNDPAQIRAWAEEWPGCNWGVALRKSKLLVADVDTNPKKGKVGQATYDDLDLIYGWPETETTFSPSGGFHKIYEGWATDEHPEHIMALGANGLGKDIDCPNYLLIPGCVFDDGTSYTWNNVEAVRAPAWMYETIRAAKTKSRIANAGEVVVELDQDRNIELAIDFLKNDAEPSIQGSLGDFNLFKVAAYLKDIGISQQLGAELLNEYFNPRCEPPWDMDDFERKMASAYTSGNLSKVGGKTAEADFDGEAEEPIVPMGDAKKIKREKAEREALQQREASKPVNVGARKYTRAELVERWVYVRGLERFVCRDDPPPRARGADWDPDVNERPIYSASKFDKAFMSVRKKTDGGRISDGLLSEKKGGIAHFEGMVYRPGSTEFAGENYNVYRPSPIKLAPADTDEARDDVAMWNAHLDYLFKDDKESRDHMLNFIAWRIRYPGKKMKHALILQGEHKGTGKSFIGRMMTEILGHNNIAYPRESDLSNKFNAWAAAVQLVIIEELRAVDKHKIKSNLHPMITEEVIPVEFKGVDAKKFSNCFGIFGMTNGDAALSIDTGDRRYLVIRTMAVPRDKPSYGEGFDPLYYEKLFAILNRPASIAAIGWELRERDLGGYNAQGSAPMTAAKADMIDAGGPPLQQWMIENAGTWPLCARLTTVEEIVQIVPRRFHGAYLDQNVTTALKAAFNGARAGRIPVNGTKRHLWSINNEVEVNRLIRERDAASKAGEAVKVTNRNTALAAIYLGDLAAAKRTGAATDGSDGLDEVEV</sequence>
<dbReference type="SUPFAM" id="SSF56747">
    <property type="entry name" value="Prim-pol domain"/>
    <property type="match status" value="1"/>
</dbReference>
<dbReference type="RefSeq" id="WP_074822604.1">
    <property type="nucleotide sequence ID" value="NZ_FNTI01000001.1"/>
</dbReference>
<reference evidence="2 3" key="1">
    <citation type="submission" date="2016-10" db="EMBL/GenBank/DDBJ databases">
        <authorList>
            <person name="de Groot N.N."/>
        </authorList>
    </citation>
    <scope>NUCLEOTIDE SEQUENCE [LARGE SCALE GENOMIC DNA]</scope>
    <source>
        <strain evidence="2 3">GAS522</strain>
    </source>
</reference>
<dbReference type="InterPro" id="IPR027417">
    <property type="entry name" value="P-loop_NTPase"/>
</dbReference>
<dbReference type="Pfam" id="PF19263">
    <property type="entry name" value="DUF5906"/>
    <property type="match status" value="1"/>
</dbReference>
<dbReference type="Pfam" id="PF09250">
    <property type="entry name" value="Prim-Pol"/>
    <property type="match status" value="1"/>
</dbReference>
<evidence type="ECO:0000259" key="1">
    <source>
        <dbReference type="SMART" id="SM00943"/>
    </source>
</evidence>
<accession>A0A1H5ALT6</accession>
<dbReference type="SMART" id="SM00943">
    <property type="entry name" value="Prim-Pol"/>
    <property type="match status" value="1"/>
</dbReference>
<gene>
    <name evidence="2" type="ORF">SAMN05444171_4076</name>
</gene>
<protein>
    <submittedName>
        <fullName evidence="2">Virulence-associated protein E</fullName>
    </submittedName>
</protein>
<dbReference type="AlphaFoldDB" id="A0A1H5ALT6"/>
<dbReference type="OrthoDB" id="8215052at2"/>
<dbReference type="Proteomes" id="UP000183208">
    <property type="component" value="Unassembled WGS sequence"/>
</dbReference>
<organism evidence="2 3">
    <name type="scientific">Bradyrhizobium lablabi</name>
    <dbReference type="NCBI Taxonomy" id="722472"/>
    <lineage>
        <taxon>Bacteria</taxon>
        <taxon>Pseudomonadati</taxon>
        <taxon>Pseudomonadota</taxon>
        <taxon>Alphaproteobacteria</taxon>
        <taxon>Hyphomicrobiales</taxon>
        <taxon>Nitrobacteraceae</taxon>
        <taxon>Bradyrhizobium</taxon>
    </lineage>
</organism>
<name>A0A1H5ALT6_9BRAD</name>